<keyword evidence="2" id="KW-0808">Transferase</keyword>
<proteinExistence type="predicted"/>
<evidence type="ECO:0000259" key="1">
    <source>
        <dbReference type="Pfam" id="PF00534"/>
    </source>
</evidence>
<protein>
    <submittedName>
        <fullName evidence="2">Glycosyltransferase</fullName>
    </submittedName>
</protein>
<dbReference type="Gene3D" id="3.40.50.2000">
    <property type="entry name" value="Glycogen Phosphorylase B"/>
    <property type="match status" value="2"/>
</dbReference>
<keyword evidence="3" id="KW-1185">Reference proteome</keyword>
<dbReference type="PANTHER" id="PTHR45947:SF3">
    <property type="entry name" value="SULFOQUINOVOSYL TRANSFERASE SQD2"/>
    <property type="match status" value="1"/>
</dbReference>
<dbReference type="CDD" id="cd03812">
    <property type="entry name" value="GT4_CapH-like"/>
    <property type="match status" value="1"/>
</dbReference>
<sequence>MKNNSAEQPIRILQVLTIMNRGGAEAMIMNYYRNIDRNKVQFDFLLHRQEKGAYDDEIKSLGGKIYIMPNISPKNYFSYISAVRAFFKTHTEHRIIHSHLNGLSGIILSQAKKEGVPFRIAHSHTSLFHLNINPFSKKKASLGYAFKFLVQNLLRKSVRKNANYYFSCGDKAARWLFGLDSKPNVKIINNAIATDEFEYDQETSSNLRKELGLQGYKVIGHVGNFVPEKNHVFLLDVFNEVQKKLPKTKLILVGGGPGQQYYKDLSEQMGIAENVIFLGVRKDVNHLLQAFDVFLFPSTNEGLPVTLIEAQASGLKIIASENISNELDITGNITFKSLESTPVEWANQLIQMFNYNRVSTHQKIVDGNYDIKNNAAELQNFYLTKVKN</sequence>
<reference evidence="2 3" key="1">
    <citation type="submission" date="2020-01" db="EMBL/GenBank/DDBJ databases">
        <title>Draft Genome Analysis of Muricauda sp. HICW Isolated from coastal seawater of PR China.</title>
        <authorList>
            <person name="Chen M.-X."/>
        </authorList>
    </citation>
    <scope>NUCLEOTIDE SEQUENCE [LARGE SCALE GENOMIC DNA]</scope>
    <source>
        <strain evidence="2 3">HICW</strain>
    </source>
</reference>
<dbReference type="AlphaFoldDB" id="A0A850NER0"/>
<dbReference type="InterPro" id="IPR001296">
    <property type="entry name" value="Glyco_trans_1"/>
</dbReference>
<feature type="domain" description="Glycosyl transferase family 1" evidence="1">
    <location>
        <begin position="207"/>
        <end position="326"/>
    </location>
</feature>
<comment type="caution">
    <text evidence="2">The sequence shown here is derived from an EMBL/GenBank/DDBJ whole genome shotgun (WGS) entry which is preliminary data.</text>
</comment>
<dbReference type="PANTHER" id="PTHR45947">
    <property type="entry name" value="SULFOQUINOVOSYL TRANSFERASE SQD2"/>
    <property type="match status" value="1"/>
</dbReference>
<dbReference type="SUPFAM" id="SSF53756">
    <property type="entry name" value="UDP-Glycosyltransferase/glycogen phosphorylase"/>
    <property type="match status" value="1"/>
</dbReference>
<organism evidence="2 3">
    <name type="scientific">Flagellimonas chongwuensis</name>
    <dbReference type="NCBI Taxonomy" id="2697365"/>
    <lineage>
        <taxon>Bacteria</taxon>
        <taxon>Pseudomonadati</taxon>
        <taxon>Bacteroidota</taxon>
        <taxon>Flavobacteriia</taxon>
        <taxon>Flavobacteriales</taxon>
        <taxon>Flavobacteriaceae</taxon>
        <taxon>Flagellimonas</taxon>
    </lineage>
</organism>
<dbReference type="Proteomes" id="UP000558089">
    <property type="component" value="Unassembled WGS sequence"/>
</dbReference>
<name>A0A850NER0_9FLAO</name>
<gene>
    <name evidence="2" type="ORF">GUA46_13320</name>
</gene>
<dbReference type="GO" id="GO:0016757">
    <property type="term" value="F:glycosyltransferase activity"/>
    <property type="evidence" value="ECO:0007669"/>
    <property type="project" value="InterPro"/>
</dbReference>
<evidence type="ECO:0000313" key="3">
    <source>
        <dbReference type="Proteomes" id="UP000558089"/>
    </source>
</evidence>
<accession>A0A850NER0</accession>
<evidence type="ECO:0000313" key="2">
    <source>
        <dbReference type="EMBL" id="NVN19323.1"/>
    </source>
</evidence>
<dbReference type="EMBL" id="WYET01000007">
    <property type="protein sequence ID" value="NVN19323.1"/>
    <property type="molecule type" value="Genomic_DNA"/>
</dbReference>
<dbReference type="Pfam" id="PF00534">
    <property type="entry name" value="Glycos_transf_1"/>
    <property type="match status" value="1"/>
</dbReference>
<dbReference type="InterPro" id="IPR050194">
    <property type="entry name" value="Glycosyltransferase_grp1"/>
</dbReference>